<feature type="region of interest" description="Disordered" evidence="1">
    <location>
        <begin position="23"/>
        <end position="74"/>
    </location>
</feature>
<feature type="compositionally biased region" description="Low complexity" evidence="1">
    <location>
        <begin position="23"/>
        <end position="53"/>
    </location>
</feature>
<evidence type="ECO:0000256" key="1">
    <source>
        <dbReference type="SAM" id="MobiDB-lite"/>
    </source>
</evidence>
<accession>A0AAN4ZN35</accession>
<gene>
    <name evidence="2" type="ORF">PMAYCL1PPCAC_14602</name>
</gene>
<keyword evidence="3" id="KW-1185">Reference proteome</keyword>
<evidence type="ECO:0000313" key="3">
    <source>
        <dbReference type="Proteomes" id="UP001328107"/>
    </source>
</evidence>
<reference evidence="3" key="1">
    <citation type="submission" date="2022-10" db="EMBL/GenBank/DDBJ databases">
        <title>Genome assembly of Pristionchus species.</title>
        <authorList>
            <person name="Yoshida K."/>
            <person name="Sommer R.J."/>
        </authorList>
    </citation>
    <scope>NUCLEOTIDE SEQUENCE [LARGE SCALE GENOMIC DNA]</scope>
    <source>
        <strain evidence="3">RS5460</strain>
    </source>
</reference>
<organism evidence="2 3">
    <name type="scientific">Pristionchus mayeri</name>
    <dbReference type="NCBI Taxonomy" id="1317129"/>
    <lineage>
        <taxon>Eukaryota</taxon>
        <taxon>Metazoa</taxon>
        <taxon>Ecdysozoa</taxon>
        <taxon>Nematoda</taxon>
        <taxon>Chromadorea</taxon>
        <taxon>Rhabditida</taxon>
        <taxon>Rhabditina</taxon>
        <taxon>Diplogasteromorpha</taxon>
        <taxon>Diplogasteroidea</taxon>
        <taxon>Neodiplogasteridae</taxon>
        <taxon>Pristionchus</taxon>
    </lineage>
</organism>
<dbReference type="Proteomes" id="UP001328107">
    <property type="component" value="Unassembled WGS sequence"/>
</dbReference>
<proteinExistence type="predicted"/>
<feature type="compositionally biased region" description="Pro residues" evidence="1">
    <location>
        <begin position="54"/>
        <end position="63"/>
    </location>
</feature>
<feature type="non-terminal residue" evidence="2">
    <location>
        <position position="74"/>
    </location>
</feature>
<name>A0AAN4ZN35_9BILA</name>
<sequence>ISEEFPDYNNDPGMLSVVRDPMVVHSPPSAHSQPPQVEPPLLHYSMPSSSLPLPLNPSPPSPQPFIGALGAAVP</sequence>
<evidence type="ECO:0000313" key="2">
    <source>
        <dbReference type="EMBL" id="GMR44407.1"/>
    </source>
</evidence>
<comment type="caution">
    <text evidence="2">The sequence shown here is derived from an EMBL/GenBank/DDBJ whole genome shotgun (WGS) entry which is preliminary data.</text>
</comment>
<dbReference type="EMBL" id="BTRK01000003">
    <property type="protein sequence ID" value="GMR44407.1"/>
    <property type="molecule type" value="Genomic_DNA"/>
</dbReference>
<feature type="non-terminal residue" evidence="2">
    <location>
        <position position="1"/>
    </location>
</feature>
<dbReference type="AlphaFoldDB" id="A0AAN4ZN35"/>
<protein>
    <submittedName>
        <fullName evidence="2">Uncharacterized protein</fullName>
    </submittedName>
</protein>